<dbReference type="Pfam" id="PF00067">
    <property type="entry name" value="p450"/>
    <property type="match status" value="1"/>
</dbReference>
<dbReference type="GO" id="GO:0006805">
    <property type="term" value="P:xenobiotic metabolic process"/>
    <property type="evidence" value="ECO:0007669"/>
    <property type="project" value="TreeGrafter"/>
</dbReference>
<dbReference type="InterPro" id="IPR002401">
    <property type="entry name" value="Cyt_P450_E_grp-I"/>
</dbReference>
<dbReference type="WBParaSite" id="Gr19_v10_g10304.t1">
    <property type="protein sequence ID" value="Gr19_v10_g10304.t1"/>
    <property type="gene ID" value="Gr19_v10_g10304"/>
</dbReference>
<keyword evidence="4" id="KW-0560">Oxidoreductase</keyword>
<evidence type="ECO:0000256" key="3">
    <source>
        <dbReference type="ARBA" id="ARBA00023004"/>
    </source>
</evidence>
<keyword evidence="2" id="KW-0479">Metal-binding</keyword>
<reference evidence="6" key="1">
    <citation type="submission" date="2022-11" db="UniProtKB">
        <authorList>
            <consortium name="WormBaseParasite"/>
        </authorList>
    </citation>
    <scope>IDENTIFICATION</scope>
</reference>
<dbReference type="PANTHER" id="PTHR24300:SF375">
    <property type="entry name" value="CYTOCHROME P450 FAMILY"/>
    <property type="match status" value="1"/>
</dbReference>
<dbReference type="AlphaFoldDB" id="A0A914GPT0"/>
<proteinExistence type="inferred from homology"/>
<dbReference type="PANTHER" id="PTHR24300">
    <property type="entry name" value="CYTOCHROME P450 508A4-RELATED"/>
    <property type="match status" value="1"/>
</dbReference>
<dbReference type="InterPro" id="IPR050182">
    <property type="entry name" value="Cytochrome_P450_fam2"/>
</dbReference>
<evidence type="ECO:0000313" key="5">
    <source>
        <dbReference type="Proteomes" id="UP000887572"/>
    </source>
</evidence>
<dbReference type="GO" id="GO:0005737">
    <property type="term" value="C:cytoplasm"/>
    <property type="evidence" value="ECO:0007669"/>
    <property type="project" value="TreeGrafter"/>
</dbReference>
<dbReference type="GO" id="GO:0016712">
    <property type="term" value="F:oxidoreductase activity, acting on paired donors, with incorporation or reduction of molecular oxygen, reduced flavin or flavoprotein as one donor, and incorporation of one atom of oxygen"/>
    <property type="evidence" value="ECO:0007669"/>
    <property type="project" value="TreeGrafter"/>
</dbReference>
<dbReference type="Gene3D" id="1.10.630.10">
    <property type="entry name" value="Cytochrome P450"/>
    <property type="match status" value="1"/>
</dbReference>
<keyword evidence="3" id="KW-0408">Iron</keyword>
<evidence type="ECO:0000313" key="6">
    <source>
        <dbReference type="WBParaSite" id="Gr19_v10_g10304.t1"/>
    </source>
</evidence>
<protein>
    <submittedName>
        <fullName evidence="6">Uncharacterized protein</fullName>
    </submittedName>
</protein>
<dbReference type="GO" id="GO:0006082">
    <property type="term" value="P:organic acid metabolic process"/>
    <property type="evidence" value="ECO:0007669"/>
    <property type="project" value="TreeGrafter"/>
</dbReference>
<keyword evidence="5" id="KW-1185">Reference proteome</keyword>
<dbReference type="Proteomes" id="UP000887572">
    <property type="component" value="Unplaced"/>
</dbReference>
<dbReference type="SUPFAM" id="SSF48264">
    <property type="entry name" value="Cytochrome P450"/>
    <property type="match status" value="1"/>
</dbReference>
<dbReference type="PRINTS" id="PR00463">
    <property type="entry name" value="EP450I"/>
</dbReference>
<dbReference type="GO" id="GO:0005506">
    <property type="term" value="F:iron ion binding"/>
    <property type="evidence" value="ECO:0007669"/>
    <property type="project" value="InterPro"/>
</dbReference>
<accession>A0A914GPT0</accession>
<comment type="similarity">
    <text evidence="1">Belongs to the cytochrome P450 family.</text>
</comment>
<evidence type="ECO:0000256" key="1">
    <source>
        <dbReference type="ARBA" id="ARBA00010617"/>
    </source>
</evidence>
<evidence type="ECO:0000256" key="2">
    <source>
        <dbReference type="ARBA" id="ARBA00022723"/>
    </source>
</evidence>
<organism evidence="5 6">
    <name type="scientific">Globodera rostochiensis</name>
    <name type="common">Golden nematode worm</name>
    <name type="synonym">Heterodera rostochiensis</name>
    <dbReference type="NCBI Taxonomy" id="31243"/>
    <lineage>
        <taxon>Eukaryota</taxon>
        <taxon>Metazoa</taxon>
        <taxon>Ecdysozoa</taxon>
        <taxon>Nematoda</taxon>
        <taxon>Chromadorea</taxon>
        <taxon>Rhabditida</taxon>
        <taxon>Tylenchina</taxon>
        <taxon>Tylenchomorpha</taxon>
        <taxon>Tylenchoidea</taxon>
        <taxon>Heteroderidae</taxon>
        <taxon>Heteroderinae</taxon>
        <taxon>Globodera</taxon>
    </lineage>
</organism>
<sequence>MIRRVQSNIEQETTTDTLNWGIIHIIHSPKVQDKLHAELDSVIGTDRLITLFDKVSLPYANSVVNKSGIVEFAGDERTPRLAPNFIRISNFARRNVRDVKVRGHLLRKGTSIVPQICCVLYDEKVFSEPRLFKPERFLEEDGTLKRVDEMPNSKETEVK</sequence>
<keyword evidence="4" id="KW-0503">Monooxygenase</keyword>
<dbReference type="InterPro" id="IPR036396">
    <property type="entry name" value="Cyt_P450_sf"/>
</dbReference>
<dbReference type="InterPro" id="IPR001128">
    <property type="entry name" value="Cyt_P450"/>
</dbReference>
<evidence type="ECO:0000256" key="4">
    <source>
        <dbReference type="ARBA" id="ARBA00023033"/>
    </source>
</evidence>
<name>A0A914GPT0_GLORO</name>
<dbReference type="GO" id="GO:0020037">
    <property type="term" value="F:heme binding"/>
    <property type="evidence" value="ECO:0007669"/>
    <property type="project" value="InterPro"/>
</dbReference>